<dbReference type="FunFam" id="2.60.120.200:FF:000014">
    <property type="entry name" value="neurexin-1 isoform X1"/>
    <property type="match status" value="1"/>
</dbReference>
<dbReference type="PROSITE" id="PS50026">
    <property type="entry name" value="EGF_3"/>
    <property type="match status" value="3"/>
</dbReference>
<dbReference type="SUPFAM" id="SSF49899">
    <property type="entry name" value="Concanavalin A-like lectins/glucanases"/>
    <property type="match status" value="6"/>
</dbReference>
<dbReference type="InterPro" id="IPR001791">
    <property type="entry name" value="Laminin_G"/>
</dbReference>
<name>A0A8C1Y8W4_CYPCA</name>
<feature type="domain" description="Laminin G" evidence="18">
    <location>
        <begin position="701"/>
        <end position="870"/>
    </location>
</feature>
<dbReference type="CDD" id="cd00054">
    <property type="entry name" value="EGF_CA"/>
    <property type="match status" value="2"/>
</dbReference>
<evidence type="ECO:0000256" key="11">
    <source>
        <dbReference type="ARBA" id="ARBA00023136"/>
    </source>
</evidence>
<feature type="domain" description="Laminin G" evidence="18">
    <location>
        <begin position="27"/>
        <end position="208"/>
    </location>
</feature>
<dbReference type="FunFam" id="2.60.120.200:FF:000005">
    <property type="entry name" value="neurexin-1 isoform X1"/>
    <property type="match status" value="1"/>
</dbReference>
<feature type="domain" description="Laminin G" evidence="18">
    <location>
        <begin position="461"/>
        <end position="655"/>
    </location>
</feature>
<evidence type="ECO:0000256" key="17">
    <source>
        <dbReference type="SAM" id="SignalP"/>
    </source>
</evidence>
<dbReference type="FunFam" id="2.10.25.10:FF:000015">
    <property type="entry name" value="neurexin-1 isoform X1"/>
    <property type="match status" value="1"/>
</dbReference>
<feature type="chain" id="PRO_5034177553" evidence="17">
    <location>
        <begin position="28"/>
        <end position="1545"/>
    </location>
</feature>
<reference evidence="20" key="1">
    <citation type="submission" date="2025-08" db="UniProtKB">
        <authorList>
            <consortium name="Ensembl"/>
        </authorList>
    </citation>
    <scope>IDENTIFICATION</scope>
</reference>
<dbReference type="FunFam" id="2.60.120.200:FF:000001">
    <property type="entry name" value="neurexin-1 isoform X1"/>
    <property type="match status" value="1"/>
</dbReference>
<feature type="signal peptide" evidence="17">
    <location>
        <begin position="1"/>
        <end position="27"/>
    </location>
</feature>
<dbReference type="FunFam" id="2.60.120.200:FF:000003">
    <property type="entry name" value="neurexin-1 isoform X1"/>
    <property type="match status" value="1"/>
</dbReference>
<dbReference type="PANTHER" id="PTHR15036:SF51">
    <property type="entry name" value="NEUREXIN-1"/>
    <property type="match status" value="1"/>
</dbReference>
<comment type="caution">
    <text evidence="14">Lacks conserved residue(s) required for the propagation of feature annotation.</text>
</comment>
<feature type="region of interest" description="Disordered" evidence="15">
    <location>
        <begin position="1307"/>
        <end position="1357"/>
    </location>
</feature>
<evidence type="ECO:0000256" key="10">
    <source>
        <dbReference type="ARBA" id="ARBA00022989"/>
    </source>
</evidence>
<evidence type="ECO:0000259" key="19">
    <source>
        <dbReference type="PROSITE" id="PS50026"/>
    </source>
</evidence>
<dbReference type="CDD" id="cd00110">
    <property type="entry name" value="LamG"/>
    <property type="match status" value="6"/>
</dbReference>
<evidence type="ECO:0000256" key="14">
    <source>
        <dbReference type="PROSITE-ProRule" id="PRU00076"/>
    </source>
</evidence>
<sequence>MSFSMRNGAHLIWIGLLVCCLVDMGASMEFTGAEGQWARFPMWNACCESEMSFNMKTKSAHGLLVYFDDEGFCDFLELLIHNGRLSLRFSIFCAEPATVLSDTAVNDSRWHAVTLRRNFKNTTLVVDEEIKWVEVKSKRRDMTVFTPLFLGGIPPELRSVALRLTSSAIKDQVPYKGWITNLRVNGSEPPLIGSEGINSDICEADHICLNGGVCSIVNDAPICDCSETGFQGKDCSEGKRPGFTDGVIHLGLKSFCLSRREEYVATFKGSEYFCYDLSPNPIQSSSDEITLSFKTLQRNGLMLHTGKSADYVNLALKNGAVSLVINLGSGAFEALVEPVNGKFNDNAWHDVKVTRNLRQHSGIGHAMVTISVDGILTTTGYTQEDYTMLGSDDFFYVGGSPSTADLPGSPVSNNFMGCLKEVVYKNNDVRLELSRLAKLGDPKMKVSGVVAFKCENVATLDPVTFETPESFITLDKWSAKKAGSISFDFRTTEPNGLLLFSHGKPKPQQQKDPKSPKTLKVDFFAIEMLDGHLYLLLDMGSGTTKTRAVNKKVNDGEWYHVDFQRDGRSGTISVNSIRTPYNAPGESEILDLEDILYLGGLPEDRAGLIFPTEVWTALLNYGYVGCVRDLFMDGQSKDIRRIAEAQRAVGVKPSCSKEPPKQCLSNPCLNSGTCREGWNRYVCDCSGTGYLGRSCERDATILSYDGSKFMKIQLPVVMHTEAEDVSLRFRSQRAYGVLMATTSRNSADTLRLELDGGRVRLTVNLDCIRINCTTSKGPETIFAGQNLNDNEWHTVRVVRRGKSLKLTVDDLQPSEGDHTQLEFHNVETGIVTEKRYMPAVPSNFIGHLQGLSFNGMSYIDLCKNGDIDYCELNAMIGYRSIMADPVTFKSRSSYVTLPTLQAYYSMHLFFQFKTTSPDGLILYNRGDGNDFIVVELVKGYLHYVSDLGNGAHLIKGNSNTPLNDNHWHNVMISRDTNNLHTVKIDTKITTQTTMGAKNLDLKGDLYVGGVAKEMYKDLPKLVHSKEGFQGCLASVDLNGRLPDLLSDALSNAGQVERGCEGPSTTCQEDSCSNQGVCLQQWEGFSCDCSMTSFGGPLCNDLGTTYIFGRDGGLIVYTWPPNDRPSTRADRLAVGFSTQQKDAVLVRVDSSSGLGDYLQLQIERGNIKVVFNVGTDDINIEETSKFVNDGKYHIVRFTRSGGNATLQVDDLPVIERYPTGNIDNERLAIARQRIPYRLGRVVDEWLLDKGRQLTIFNSQTTIKIGGWEKGSRPFQGQLSGLYYNGLKVLNMAAEGDPNVRVEGSARLVGDMPSSSITPQSSASATGNRSETSPSITDITTTTASNRQGKQTTTPQDDLLVASAECPSDDEDIDPCDPSSGGLDNFFFFQCIDLFTTRLVICTKKVSRVIFDFMTTFSTIVFNTTGKTTTYCILPYRYFNISIFLRQLISHTFQAKGYPSPEVIRESSSTTGMVVGIVAAAALCILILLYAMYKYRNRDEGSYHVDESRNYISNSATQPNGAAVKEKPIGVPKNKKDKKNKDKEYYV</sequence>
<evidence type="ECO:0000256" key="4">
    <source>
        <dbReference type="ARBA" id="ARBA00022692"/>
    </source>
</evidence>
<protein>
    <submittedName>
        <fullName evidence="20">Neurexin 1</fullName>
    </submittedName>
</protein>
<evidence type="ECO:0000256" key="6">
    <source>
        <dbReference type="ARBA" id="ARBA00022729"/>
    </source>
</evidence>
<keyword evidence="12" id="KW-1015">Disulfide bond</keyword>
<feature type="compositionally biased region" description="Polar residues" evidence="15">
    <location>
        <begin position="1344"/>
        <end position="1354"/>
    </location>
</feature>
<feature type="transmembrane region" description="Helical" evidence="16">
    <location>
        <begin position="1471"/>
        <end position="1491"/>
    </location>
</feature>
<organism evidence="20 21">
    <name type="scientific">Cyprinus carpio</name>
    <name type="common">Common carp</name>
    <dbReference type="NCBI Taxonomy" id="7962"/>
    <lineage>
        <taxon>Eukaryota</taxon>
        <taxon>Metazoa</taxon>
        <taxon>Chordata</taxon>
        <taxon>Craniata</taxon>
        <taxon>Vertebrata</taxon>
        <taxon>Euteleostomi</taxon>
        <taxon>Actinopterygii</taxon>
        <taxon>Neopterygii</taxon>
        <taxon>Teleostei</taxon>
        <taxon>Ostariophysi</taxon>
        <taxon>Cypriniformes</taxon>
        <taxon>Cyprinidae</taxon>
        <taxon>Cyprininae</taxon>
        <taxon>Cyprinus</taxon>
    </lineage>
</organism>
<comment type="function">
    <text evidence="13">Neuronal cell surface protein that may be involved in cell recognition and cell adhesion.</text>
</comment>
<evidence type="ECO:0000256" key="3">
    <source>
        <dbReference type="ARBA" id="ARBA00022536"/>
    </source>
</evidence>
<dbReference type="PROSITE" id="PS50025">
    <property type="entry name" value="LAM_G_DOMAIN"/>
    <property type="match status" value="6"/>
</dbReference>
<evidence type="ECO:0000256" key="8">
    <source>
        <dbReference type="ARBA" id="ARBA00022837"/>
    </source>
</evidence>
<keyword evidence="9" id="KW-0130">Cell adhesion</keyword>
<feature type="region of interest" description="Disordered" evidence="15">
    <location>
        <begin position="1511"/>
        <end position="1545"/>
    </location>
</feature>
<comment type="similarity">
    <text evidence="2">Belongs to the neurexin family.</text>
</comment>
<feature type="compositionally biased region" description="Low complexity" evidence="15">
    <location>
        <begin position="1311"/>
        <end position="1343"/>
    </location>
</feature>
<keyword evidence="10 16" id="KW-1133">Transmembrane helix</keyword>
<feature type="domain" description="EGF-like" evidence="19">
    <location>
        <begin position="198"/>
        <end position="236"/>
    </location>
</feature>
<accession>A0A8C1Y8W4</accession>
<dbReference type="Ensembl" id="ENSCCRT00015095760.1">
    <property type="protein sequence ID" value="ENSCCRP00015092780.1"/>
    <property type="gene ID" value="ENSCCRG00015036652.1"/>
</dbReference>
<feature type="domain" description="Laminin G" evidence="18">
    <location>
        <begin position="884"/>
        <end position="1059"/>
    </location>
</feature>
<dbReference type="GO" id="GO:0007155">
    <property type="term" value="P:cell adhesion"/>
    <property type="evidence" value="ECO:0007669"/>
    <property type="project" value="UniProtKB-KW"/>
</dbReference>
<dbReference type="SMART" id="SM00294">
    <property type="entry name" value="4.1m"/>
    <property type="match status" value="1"/>
</dbReference>
<evidence type="ECO:0000256" key="12">
    <source>
        <dbReference type="ARBA" id="ARBA00023157"/>
    </source>
</evidence>
<evidence type="ECO:0000256" key="2">
    <source>
        <dbReference type="ARBA" id="ARBA00010241"/>
    </source>
</evidence>
<dbReference type="InterPro" id="IPR003585">
    <property type="entry name" value="Neurexin-like"/>
</dbReference>
<keyword evidence="7" id="KW-0677">Repeat</keyword>
<dbReference type="Pfam" id="PF02210">
    <property type="entry name" value="Laminin_G_2"/>
    <property type="match status" value="6"/>
</dbReference>
<keyword evidence="4 16" id="KW-0812">Transmembrane</keyword>
<feature type="domain" description="Laminin G" evidence="18">
    <location>
        <begin position="264"/>
        <end position="454"/>
    </location>
</feature>
<evidence type="ECO:0000256" key="9">
    <source>
        <dbReference type="ARBA" id="ARBA00022889"/>
    </source>
</evidence>
<dbReference type="FunFam" id="2.60.120.200:FF:000004">
    <property type="entry name" value="neurexin-1 isoform X1"/>
    <property type="match status" value="1"/>
</dbReference>
<feature type="domain" description="EGF-like" evidence="19">
    <location>
        <begin position="659"/>
        <end position="696"/>
    </location>
</feature>
<evidence type="ECO:0000256" key="13">
    <source>
        <dbReference type="ARBA" id="ARBA00054347"/>
    </source>
</evidence>
<dbReference type="GO" id="GO:0002040">
    <property type="term" value="P:sprouting angiogenesis"/>
    <property type="evidence" value="ECO:0007669"/>
    <property type="project" value="UniProtKB-ARBA"/>
</dbReference>
<dbReference type="PANTHER" id="PTHR15036">
    <property type="entry name" value="PIKACHURIN-LIKE PROTEIN"/>
    <property type="match status" value="1"/>
</dbReference>
<keyword evidence="8" id="KW-0106">Calcium</keyword>
<dbReference type="Pfam" id="PF00008">
    <property type="entry name" value="EGF"/>
    <property type="match status" value="1"/>
</dbReference>
<dbReference type="FunFam" id="2.10.25.10:FF:000029">
    <property type="entry name" value="neurexin-1 isoform X1"/>
    <property type="match status" value="1"/>
</dbReference>
<feature type="domain" description="Laminin G" evidence="18">
    <location>
        <begin position="1103"/>
        <end position="1304"/>
    </location>
</feature>
<keyword evidence="5" id="KW-0479">Metal-binding</keyword>
<dbReference type="GO" id="GO:0046872">
    <property type="term" value="F:metal ion binding"/>
    <property type="evidence" value="ECO:0007669"/>
    <property type="project" value="UniProtKB-KW"/>
</dbReference>
<evidence type="ECO:0000256" key="15">
    <source>
        <dbReference type="SAM" id="MobiDB-lite"/>
    </source>
</evidence>
<evidence type="ECO:0000256" key="1">
    <source>
        <dbReference type="ARBA" id="ARBA00004479"/>
    </source>
</evidence>
<evidence type="ECO:0000256" key="16">
    <source>
        <dbReference type="SAM" id="Phobius"/>
    </source>
</evidence>
<keyword evidence="6 17" id="KW-0732">Signal</keyword>
<evidence type="ECO:0000313" key="20">
    <source>
        <dbReference type="Ensembl" id="ENSCCRP00015092780.1"/>
    </source>
</evidence>
<keyword evidence="11 16" id="KW-0472">Membrane</keyword>
<dbReference type="SMART" id="SM00181">
    <property type="entry name" value="EGF"/>
    <property type="match status" value="3"/>
</dbReference>
<comment type="subcellular location">
    <subcellularLocation>
        <location evidence="1">Membrane</location>
        <topology evidence="1">Single-pass type I membrane protein</topology>
    </subcellularLocation>
</comment>
<evidence type="ECO:0000259" key="18">
    <source>
        <dbReference type="PROSITE" id="PS50025"/>
    </source>
</evidence>
<feature type="domain" description="EGF-like" evidence="19">
    <location>
        <begin position="1062"/>
        <end position="1099"/>
    </location>
</feature>
<proteinExistence type="inferred from homology"/>
<keyword evidence="3 14" id="KW-0245">EGF-like domain</keyword>
<dbReference type="Gene3D" id="2.60.120.200">
    <property type="match status" value="6"/>
</dbReference>
<evidence type="ECO:0000256" key="7">
    <source>
        <dbReference type="ARBA" id="ARBA00022737"/>
    </source>
</evidence>
<dbReference type="InterPro" id="IPR050372">
    <property type="entry name" value="Neurexin-related_CASP"/>
</dbReference>
<dbReference type="InterPro" id="IPR000742">
    <property type="entry name" value="EGF"/>
</dbReference>
<dbReference type="GO" id="GO:0016020">
    <property type="term" value="C:membrane"/>
    <property type="evidence" value="ECO:0007669"/>
    <property type="project" value="UniProtKB-SubCell"/>
</dbReference>
<dbReference type="InterPro" id="IPR013320">
    <property type="entry name" value="ConA-like_dom_sf"/>
</dbReference>
<dbReference type="Proteomes" id="UP000694700">
    <property type="component" value="Unplaced"/>
</dbReference>
<dbReference type="FunFam" id="2.60.120.200:FF:000007">
    <property type="entry name" value="neurexin-1 isoform X1"/>
    <property type="match status" value="1"/>
</dbReference>
<evidence type="ECO:0000256" key="5">
    <source>
        <dbReference type="ARBA" id="ARBA00022723"/>
    </source>
</evidence>
<dbReference type="Gene3D" id="2.10.25.10">
    <property type="entry name" value="Laminin"/>
    <property type="match status" value="3"/>
</dbReference>
<dbReference type="SMART" id="SM00282">
    <property type="entry name" value="LamG"/>
    <property type="match status" value="6"/>
</dbReference>
<evidence type="ECO:0000313" key="21">
    <source>
        <dbReference type="Proteomes" id="UP000694700"/>
    </source>
</evidence>